<dbReference type="EC" id="2.1.1.228" evidence="5 15"/>
<dbReference type="InterPro" id="IPR023148">
    <property type="entry name" value="tRNA_m1G_MeTrfase_C_sf"/>
</dbReference>
<feature type="binding site" evidence="15 16">
    <location>
        <position position="116"/>
    </location>
    <ligand>
        <name>S-adenosyl-L-methionine</name>
        <dbReference type="ChEBI" id="CHEBI:59789"/>
    </ligand>
</feature>
<evidence type="ECO:0000256" key="7">
    <source>
        <dbReference type="ARBA" id="ARBA00022490"/>
    </source>
</evidence>
<dbReference type="PANTHER" id="PTHR46417">
    <property type="entry name" value="TRNA (GUANINE-N(1)-)-METHYLTRANSFERASE"/>
    <property type="match status" value="1"/>
</dbReference>
<protein>
    <recommendedName>
        <fullName evidence="6 15">tRNA (guanine-N(1)-)-methyltransferase</fullName>
        <ecNumber evidence="5 15">2.1.1.228</ecNumber>
    </recommendedName>
    <alternativeName>
        <fullName evidence="12 15">M1G-methyltransferase</fullName>
    </alternativeName>
    <alternativeName>
        <fullName evidence="13 15">tRNA [GM37] methyltransferase</fullName>
    </alternativeName>
</protein>
<dbReference type="AlphaFoldDB" id="A0A1G2KW37"/>
<evidence type="ECO:0000256" key="13">
    <source>
        <dbReference type="ARBA" id="ARBA00033392"/>
    </source>
</evidence>
<evidence type="ECO:0000259" key="17">
    <source>
        <dbReference type="Pfam" id="PF01746"/>
    </source>
</evidence>
<accession>A0A1G2KW37</accession>
<evidence type="ECO:0000256" key="11">
    <source>
        <dbReference type="ARBA" id="ARBA00022694"/>
    </source>
</evidence>
<comment type="subunit">
    <text evidence="4 15">Homodimer.</text>
</comment>
<evidence type="ECO:0000256" key="6">
    <source>
        <dbReference type="ARBA" id="ARBA00014679"/>
    </source>
</evidence>
<dbReference type="GO" id="GO:0002939">
    <property type="term" value="P:tRNA N1-guanine methylation"/>
    <property type="evidence" value="ECO:0007669"/>
    <property type="project" value="TreeGrafter"/>
</dbReference>
<evidence type="ECO:0000256" key="8">
    <source>
        <dbReference type="ARBA" id="ARBA00022603"/>
    </source>
</evidence>
<dbReference type="InterPro" id="IPR002649">
    <property type="entry name" value="tRNA_m1G_MeTrfase_TrmD"/>
</dbReference>
<proteinExistence type="inferred from homology"/>
<keyword evidence="8 15" id="KW-0489">Methyltransferase</keyword>
<gene>
    <name evidence="15" type="primary">trmD</name>
    <name evidence="18" type="ORF">A3C16_03385</name>
</gene>
<comment type="caution">
    <text evidence="18">The sequence shown here is derived from an EMBL/GenBank/DDBJ whole genome shotgun (WGS) entry which is preliminary data.</text>
</comment>
<keyword evidence="7 15" id="KW-0963">Cytoplasm</keyword>
<dbReference type="GO" id="GO:0052906">
    <property type="term" value="F:tRNA (guanine(37)-N1)-methyltransferase activity"/>
    <property type="evidence" value="ECO:0007669"/>
    <property type="project" value="UniProtKB-UniRule"/>
</dbReference>
<dbReference type="InterPro" id="IPR016009">
    <property type="entry name" value="tRNA_MeTrfase_TRMD/TRM10"/>
</dbReference>
<feature type="domain" description="tRNA methyltransferase TRMD/TRM10-type" evidence="17">
    <location>
        <begin position="4"/>
        <end position="224"/>
    </location>
</feature>
<dbReference type="InterPro" id="IPR029026">
    <property type="entry name" value="tRNA_m1G_MTases_N"/>
</dbReference>
<evidence type="ECO:0000256" key="10">
    <source>
        <dbReference type="ARBA" id="ARBA00022691"/>
    </source>
</evidence>
<organism evidence="18 19">
    <name type="scientific">Candidatus Sungbacteria bacterium RIFCSPHIGHO2_02_FULL_51_29</name>
    <dbReference type="NCBI Taxonomy" id="1802273"/>
    <lineage>
        <taxon>Bacteria</taxon>
        <taxon>Candidatus Sungiibacteriota</taxon>
    </lineage>
</organism>
<sequence length="227" mass="25125">MSTLRYDILTIFPDMFGSYIGASMIKRGIAKKLISIYIHDVRDFGVGPHRKVDERPYGGGPGMVLQVGPIVKMMATLKAKPKETLVALFSAGGELFTAERARAFSKKYTRIVMIAGHYEGVDERVARILRSCGFAVAELSIGPYVLTGGELPSMVVMDAVSRHIPGFLGKQESREEERYGPGLPSYSRPEIFMYKKRVFRVPKVLLSGDHAKIDAWRAASQKPKAVS</sequence>
<evidence type="ECO:0000313" key="18">
    <source>
        <dbReference type="EMBL" id="OHA03657.1"/>
    </source>
</evidence>
<reference evidence="18 19" key="1">
    <citation type="journal article" date="2016" name="Nat. Commun.">
        <title>Thousands of microbial genomes shed light on interconnected biogeochemical processes in an aquifer system.</title>
        <authorList>
            <person name="Anantharaman K."/>
            <person name="Brown C.T."/>
            <person name="Hug L.A."/>
            <person name="Sharon I."/>
            <person name="Castelle C.J."/>
            <person name="Probst A.J."/>
            <person name="Thomas B.C."/>
            <person name="Singh A."/>
            <person name="Wilkins M.J."/>
            <person name="Karaoz U."/>
            <person name="Brodie E.L."/>
            <person name="Williams K.H."/>
            <person name="Hubbard S.S."/>
            <person name="Banfield J.F."/>
        </authorList>
    </citation>
    <scope>NUCLEOTIDE SEQUENCE [LARGE SCALE GENOMIC DNA]</scope>
</reference>
<dbReference type="SUPFAM" id="SSF75217">
    <property type="entry name" value="alpha/beta knot"/>
    <property type="match status" value="1"/>
</dbReference>
<evidence type="ECO:0000256" key="3">
    <source>
        <dbReference type="ARBA" id="ARBA00007630"/>
    </source>
</evidence>
<keyword evidence="11 15" id="KW-0819">tRNA processing</keyword>
<evidence type="ECO:0000256" key="14">
    <source>
        <dbReference type="ARBA" id="ARBA00047783"/>
    </source>
</evidence>
<dbReference type="InterPro" id="IPR029028">
    <property type="entry name" value="Alpha/beta_knot_MTases"/>
</dbReference>
<comment type="caution">
    <text evidence="15">Lacks conserved residue(s) required for the propagation of feature annotation.</text>
</comment>
<evidence type="ECO:0000256" key="9">
    <source>
        <dbReference type="ARBA" id="ARBA00022679"/>
    </source>
</evidence>
<comment type="function">
    <text evidence="1 15">Specifically methylates guanosine-37 in various tRNAs.</text>
</comment>
<dbReference type="Gene3D" id="1.10.1270.20">
    <property type="entry name" value="tRNA(m1g37)methyltransferase, domain 2"/>
    <property type="match status" value="1"/>
</dbReference>
<dbReference type="EMBL" id="MHQL01000010">
    <property type="protein sequence ID" value="OHA03657.1"/>
    <property type="molecule type" value="Genomic_DNA"/>
</dbReference>
<evidence type="ECO:0000256" key="4">
    <source>
        <dbReference type="ARBA" id="ARBA00011738"/>
    </source>
</evidence>
<keyword evidence="10 15" id="KW-0949">S-adenosyl-L-methionine</keyword>
<dbReference type="HAMAP" id="MF_00605">
    <property type="entry name" value="TrmD"/>
    <property type="match status" value="1"/>
</dbReference>
<dbReference type="Proteomes" id="UP000177811">
    <property type="component" value="Unassembled WGS sequence"/>
</dbReference>
<comment type="subcellular location">
    <subcellularLocation>
        <location evidence="2 15">Cytoplasm</location>
    </subcellularLocation>
</comment>
<evidence type="ECO:0000256" key="1">
    <source>
        <dbReference type="ARBA" id="ARBA00002634"/>
    </source>
</evidence>
<dbReference type="Gene3D" id="3.40.1280.10">
    <property type="match status" value="1"/>
</dbReference>
<evidence type="ECO:0000256" key="5">
    <source>
        <dbReference type="ARBA" id="ARBA00012807"/>
    </source>
</evidence>
<evidence type="ECO:0000256" key="2">
    <source>
        <dbReference type="ARBA" id="ARBA00004496"/>
    </source>
</evidence>
<comment type="similarity">
    <text evidence="3 15">Belongs to the RNA methyltransferase TrmD family.</text>
</comment>
<evidence type="ECO:0000256" key="15">
    <source>
        <dbReference type="HAMAP-Rule" id="MF_00605"/>
    </source>
</evidence>
<evidence type="ECO:0000256" key="12">
    <source>
        <dbReference type="ARBA" id="ARBA00029736"/>
    </source>
</evidence>
<dbReference type="PIRSF" id="PIRSF000386">
    <property type="entry name" value="tRNA_mtase"/>
    <property type="match status" value="1"/>
</dbReference>
<dbReference type="PANTHER" id="PTHR46417:SF1">
    <property type="entry name" value="TRNA (GUANINE-N(1)-)-METHYLTRANSFERASE"/>
    <property type="match status" value="1"/>
</dbReference>
<dbReference type="Pfam" id="PF01746">
    <property type="entry name" value="tRNA_m1G_MT"/>
    <property type="match status" value="1"/>
</dbReference>
<name>A0A1G2KW37_9BACT</name>
<evidence type="ECO:0000313" key="19">
    <source>
        <dbReference type="Proteomes" id="UP000177811"/>
    </source>
</evidence>
<evidence type="ECO:0000256" key="16">
    <source>
        <dbReference type="PIRSR" id="PIRSR000386-1"/>
    </source>
</evidence>
<comment type="catalytic activity">
    <reaction evidence="14 15">
        <text>guanosine(37) in tRNA + S-adenosyl-L-methionine = N(1)-methylguanosine(37) in tRNA + S-adenosyl-L-homocysteine + H(+)</text>
        <dbReference type="Rhea" id="RHEA:36899"/>
        <dbReference type="Rhea" id="RHEA-COMP:10145"/>
        <dbReference type="Rhea" id="RHEA-COMP:10147"/>
        <dbReference type="ChEBI" id="CHEBI:15378"/>
        <dbReference type="ChEBI" id="CHEBI:57856"/>
        <dbReference type="ChEBI" id="CHEBI:59789"/>
        <dbReference type="ChEBI" id="CHEBI:73542"/>
        <dbReference type="ChEBI" id="CHEBI:74269"/>
        <dbReference type="EC" id="2.1.1.228"/>
    </reaction>
</comment>
<keyword evidence="9 15" id="KW-0808">Transferase</keyword>
<dbReference type="GO" id="GO:0005829">
    <property type="term" value="C:cytosol"/>
    <property type="evidence" value="ECO:0007669"/>
    <property type="project" value="TreeGrafter"/>
</dbReference>